<proteinExistence type="predicted"/>
<gene>
    <name evidence="1" type="ORF">OXU80_22505</name>
</gene>
<reference evidence="1" key="1">
    <citation type="submission" date="2022-11" db="EMBL/GenBank/DDBJ databases">
        <title>beta-Carotene-producing bacterium, Jeongeuplla avenae sp. nov., alleviates the salt stress of Arabidopsis seedlings.</title>
        <authorList>
            <person name="Jiang L."/>
            <person name="Lee J."/>
        </authorList>
    </citation>
    <scope>NUCLEOTIDE SEQUENCE</scope>
    <source>
        <strain evidence="1">DY_R2A_6</strain>
    </source>
</reference>
<accession>A0ACD4NLE0</accession>
<dbReference type="Proteomes" id="UP001163223">
    <property type="component" value="Chromosome"/>
</dbReference>
<sequence>MKTNEIEAAEWAWYASRDEEAYDCGPEKSREAIIQAATWDFDGERFHILEGRQGPVDVAAYLNVEAVVEQIGEALYEDVGDPDGETVLLDPSRVATDALDGMLKAEIRRWQELHGIKVMSWPFTEIRNAEFIEPSDQALERAGGGE</sequence>
<keyword evidence="2" id="KW-1185">Reference proteome</keyword>
<organism evidence="1 2">
    <name type="scientific">Antarcticirhabdus aurantiaca</name>
    <dbReference type="NCBI Taxonomy" id="2606717"/>
    <lineage>
        <taxon>Bacteria</taxon>
        <taxon>Pseudomonadati</taxon>
        <taxon>Pseudomonadota</taxon>
        <taxon>Alphaproteobacteria</taxon>
        <taxon>Hyphomicrobiales</taxon>
        <taxon>Aurantimonadaceae</taxon>
        <taxon>Antarcticirhabdus</taxon>
    </lineage>
</organism>
<name>A0ACD4NLE0_9HYPH</name>
<dbReference type="EMBL" id="CP113520">
    <property type="protein sequence ID" value="WAJ27587.1"/>
    <property type="molecule type" value="Genomic_DNA"/>
</dbReference>
<evidence type="ECO:0000313" key="1">
    <source>
        <dbReference type="EMBL" id="WAJ27587.1"/>
    </source>
</evidence>
<evidence type="ECO:0000313" key="2">
    <source>
        <dbReference type="Proteomes" id="UP001163223"/>
    </source>
</evidence>
<protein>
    <submittedName>
        <fullName evidence="1">Uncharacterized protein</fullName>
    </submittedName>
</protein>